<sequence length="90" mass="10045">MYLLTSTLVTFITIYTYILIIRVLLTWFPNIDWYSQPFAAISQITDPYLNLFRSFIPPLGGIDISPILAILLLQVAGGLIGGLPGAFAYY</sequence>
<feature type="transmembrane region" description="Helical" evidence="2">
    <location>
        <begin position="7"/>
        <end position="28"/>
    </location>
</feature>
<dbReference type="AlphaFoldDB" id="A0A6N8FYG2"/>
<dbReference type="EMBL" id="NAPY01000033">
    <property type="protein sequence ID" value="MUL38180.1"/>
    <property type="molecule type" value="Genomic_DNA"/>
</dbReference>
<evidence type="ECO:0000313" key="3">
    <source>
        <dbReference type="EMBL" id="MUL38180.1"/>
    </source>
</evidence>
<proteinExistence type="inferred from homology"/>
<keyword evidence="2" id="KW-1133">Transmembrane helix</keyword>
<name>A0A6N8FYG2_9CHRO</name>
<dbReference type="InterPro" id="IPR003425">
    <property type="entry name" value="CCB3/YggT"/>
</dbReference>
<comment type="similarity">
    <text evidence="1">Belongs to the YggT family.</text>
</comment>
<organism evidence="3 4">
    <name type="scientific">Gloeocapsopsis dulcis AAB1 = 1H9</name>
    <dbReference type="NCBI Taxonomy" id="1433147"/>
    <lineage>
        <taxon>Bacteria</taxon>
        <taxon>Bacillati</taxon>
        <taxon>Cyanobacteriota</taxon>
        <taxon>Cyanophyceae</taxon>
        <taxon>Oscillatoriophycideae</taxon>
        <taxon>Chroococcales</taxon>
        <taxon>Chroococcaceae</taxon>
        <taxon>Gloeocapsopsis</taxon>
        <taxon>Gloeocapsopsis dulcis</taxon>
    </lineage>
</organism>
<evidence type="ECO:0000256" key="2">
    <source>
        <dbReference type="SAM" id="Phobius"/>
    </source>
</evidence>
<dbReference type="PANTHER" id="PTHR33219:SF14">
    <property type="entry name" value="PROTEIN COFACTOR ASSEMBLY OF COMPLEX C SUBUNIT B CCB3, CHLOROPLASTIC-RELATED"/>
    <property type="match status" value="1"/>
</dbReference>
<accession>A0A6N8FYG2</accession>
<dbReference type="GO" id="GO:0016020">
    <property type="term" value="C:membrane"/>
    <property type="evidence" value="ECO:0007669"/>
    <property type="project" value="InterPro"/>
</dbReference>
<keyword evidence="2" id="KW-0472">Membrane</keyword>
<dbReference type="PANTHER" id="PTHR33219">
    <property type="entry name" value="YLMG HOMOLOG PROTEIN 2, CHLOROPLASTIC"/>
    <property type="match status" value="1"/>
</dbReference>
<reference evidence="3 4" key="1">
    <citation type="journal article" date="2019" name="Front. Microbiol.">
        <title>Genomic Features for Desiccation Tolerance and Sugar Biosynthesis in the Extremophile Gloeocapsopsis sp. UTEX B3054.</title>
        <authorList>
            <person name="Urrejola C."/>
            <person name="Alcorta J."/>
            <person name="Salas L."/>
            <person name="Vasquez M."/>
            <person name="Polz M.F."/>
            <person name="Vicuna R."/>
            <person name="Diez B."/>
        </authorList>
    </citation>
    <scope>NUCLEOTIDE SEQUENCE [LARGE SCALE GENOMIC DNA]</scope>
    <source>
        <strain evidence="3 4">1H9</strain>
    </source>
</reference>
<feature type="transmembrane region" description="Helical" evidence="2">
    <location>
        <begin position="67"/>
        <end position="89"/>
    </location>
</feature>
<dbReference type="Pfam" id="PF02325">
    <property type="entry name" value="CCB3_YggT"/>
    <property type="match status" value="1"/>
</dbReference>
<comment type="caution">
    <text evidence="3">The sequence shown here is derived from an EMBL/GenBank/DDBJ whole genome shotgun (WGS) entry which is preliminary data.</text>
</comment>
<gene>
    <name evidence="3" type="ORF">BWI75_18050</name>
</gene>
<evidence type="ECO:0000313" key="4">
    <source>
        <dbReference type="Proteomes" id="UP000441797"/>
    </source>
</evidence>
<evidence type="ECO:0008006" key="5">
    <source>
        <dbReference type="Google" id="ProtNLM"/>
    </source>
</evidence>
<keyword evidence="2" id="KW-0812">Transmembrane</keyword>
<keyword evidence="4" id="KW-1185">Reference proteome</keyword>
<evidence type="ECO:0000256" key="1">
    <source>
        <dbReference type="ARBA" id="ARBA00010894"/>
    </source>
</evidence>
<dbReference type="Proteomes" id="UP000441797">
    <property type="component" value="Unassembled WGS sequence"/>
</dbReference>
<protein>
    <recommendedName>
        <fullName evidence="5">YggT family protein</fullName>
    </recommendedName>
</protein>